<feature type="region of interest" description="Disordered" evidence="2">
    <location>
        <begin position="86"/>
        <end position="142"/>
    </location>
</feature>
<dbReference type="Gene3D" id="1.25.40.10">
    <property type="entry name" value="Tetratricopeptide repeat domain"/>
    <property type="match status" value="1"/>
</dbReference>
<keyword evidence="5" id="KW-1185">Reference proteome</keyword>
<gene>
    <name evidence="4" type="ORF">OJ996_17610</name>
</gene>
<evidence type="ECO:0000256" key="2">
    <source>
        <dbReference type="SAM" id="MobiDB-lite"/>
    </source>
</evidence>
<feature type="compositionally biased region" description="Pro residues" evidence="2">
    <location>
        <begin position="99"/>
        <end position="108"/>
    </location>
</feature>
<sequence>MTLEEARRTLGLSADEDISPRLAELEAARNRIAELVRTAPNDTIALRYQDGLIEFERALAVLEEQAERDREAKKRQEWMSAATGVQVEEPKRAGEIPDLPLPEPPTTAPAPEVTARPAAKTQPLPEAPVRELPSEDPEPVLTRRRSGVGRAVFALLVLGGGSAWYLYQQNEERHHLHIMERVAFLEGLGAKMIDSRQWPEADAVYKEIEELAPGSKPAVLGRRSIEAGMEEEQRQFVGYWSGEAIAAFELGRLEDAANAARKVLEKYPNQKEVADLLEKVELARSTQARETLVNAASTAIQKRRWDEAESRAKELSEAFPGDVQAKQLLGEIAAGREKDAKDRLRAKELFAAAKVRDQGRFDRDALEWLREAVALAPGDPEIDALYQKMASYTRTLQVPGDYSSLSEALASARDRDRIVVAEGVWAGPIVVDKAVTLEGAGREKTILEVEAATSTTATFGRQSSGSRISGITFRHRGFDSGEDRFSALMVRGAEVTMNDCRIADSSGHGLAVVEAGQVAATRCVFENNGWDGVAVRGAGSRIEFTQCESVGNFGHGFDLWEGGAGAIHECVARDNSANGILVETTAENVVVANSDLRANREYGIVVSSAGSGRIHGNQCRENLLGGIAVRFAATRVTIENNSLQKNHGPGLALERGLSEPAYATNRADGNAGGKNTVTNADFSSGE</sequence>
<name>A0ABT3G7E5_9BACT</name>
<dbReference type="EMBL" id="JAPDDR010000009">
    <property type="protein sequence ID" value="MCW1915406.1"/>
    <property type="molecule type" value="Genomic_DNA"/>
</dbReference>
<evidence type="ECO:0000256" key="1">
    <source>
        <dbReference type="ARBA" id="ARBA00022737"/>
    </source>
</evidence>
<feature type="domain" description="Right handed beta helix" evidence="3">
    <location>
        <begin position="567"/>
        <end position="670"/>
    </location>
</feature>
<dbReference type="InterPro" id="IPR051550">
    <property type="entry name" value="SCF-Subunits/Alg-Epimerases"/>
</dbReference>
<dbReference type="RefSeq" id="WP_264514955.1">
    <property type="nucleotide sequence ID" value="NZ_JAPDDR010000009.1"/>
</dbReference>
<dbReference type="Proteomes" id="UP001165653">
    <property type="component" value="Unassembled WGS sequence"/>
</dbReference>
<dbReference type="SUPFAM" id="SSF48452">
    <property type="entry name" value="TPR-like"/>
    <property type="match status" value="1"/>
</dbReference>
<keyword evidence="1" id="KW-0677">Repeat</keyword>
<dbReference type="Gene3D" id="2.160.20.10">
    <property type="entry name" value="Single-stranded right-handed beta-helix, Pectin lyase-like"/>
    <property type="match status" value="1"/>
</dbReference>
<dbReference type="SUPFAM" id="SSF51126">
    <property type="entry name" value="Pectin lyase-like"/>
    <property type="match status" value="1"/>
</dbReference>
<protein>
    <submittedName>
        <fullName evidence="4">Right-handed parallel beta-helix repeat-containing protein</fullName>
    </submittedName>
</protein>
<evidence type="ECO:0000313" key="4">
    <source>
        <dbReference type="EMBL" id="MCW1915406.1"/>
    </source>
</evidence>
<comment type="caution">
    <text evidence="4">The sequence shown here is derived from an EMBL/GenBank/DDBJ whole genome shotgun (WGS) entry which is preliminary data.</text>
</comment>
<feature type="region of interest" description="Disordered" evidence="2">
    <location>
        <begin position="663"/>
        <end position="686"/>
    </location>
</feature>
<dbReference type="InterPro" id="IPR006626">
    <property type="entry name" value="PbH1"/>
</dbReference>
<dbReference type="Pfam" id="PF13229">
    <property type="entry name" value="Beta_helix"/>
    <property type="match status" value="2"/>
</dbReference>
<dbReference type="InterPro" id="IPR011990">
    <property type="entry name" value="TPR-like_helical_dom_sf"/>
</dbReference>
<dbReference type="SMART" id="SM00710">
    <property type="entry name" value="PbH1"/>
    <property type="match status" value="7"/>
</dbReference>
<dbReference type="InterPro" id="IPR039448">
    <property type="entry name" value="Beta_helix"/>
</dbReference>
<proteinExistence type="predicted"/>
<feature type="domain" description="Right handed beta helix" evidence="3">
    <location>
        <begin position="446"/>
        <end position="564"/>
    </location>
</feature>
<reference evidence="4" key="1">
    <citation type="submission" date="2022-10" db="EMBL/GenBank/DDBJ databases">
        <title>Luteolibacter sp. GHJ8, whole genome shotgun sequencing project.</title>
        <authorList>
            <person name="Zhao G."/>
            <person name="Shen L."/>
        </authorList>
    </citation>
    <scope>NUCLEOTIDE SEQUENCE</scope>
    <source>
        <strain evidence="4">GHJ8</strain>
    </source>
</reference>
<evidence type="ECO:0000313" key="5">
    <source>
        <dbReference type="Proteomes" id="UP001165653"/>
    </source>
</evidence>
<dbReference type="PANTHER" id="PTHR22990:SF15">
    <property type="entry name" value="F-BOX ONLY PROTEIN 10"/>
    <property type="match status" value="1"/>
</dbReference>
<feature type="compositionally biased region" description="Low complexity" evidence="2">
    <location>
        <begin position="109"/>
        <end position="119"/>
    </location>
</feature>
<dbReference type="InterPro" id="IPR012334">
    <property type="entry name" value="Pectin_lyas_fold"/>
</dbReference>
<organism evidence="4 5">
    <name type="scientific">Luteolibacter rhizosphaerae</name>
    <dbReference type="NCBI Taxonomy" id="2989719"/>
    <lineage>
        <taxon>Bacteria</taxon>
        <taxon>Pseudomonadati</taxon>
        <taxon>Verrucomicrobiota</taxon>
        <taxon>Verrucomicrobiia</taxon>
        <taxon>Verrucomicrobiales</taxon>
        <taxon>Verrucomicrobiaceae</taxon>
        <taxon>Luteolibacter</taxon>
    </lineage>
</organism>
<accession>A0ABT3G7E5</accession>
<feature type="compositionally biased region" description="Polar residues" evidence="2">
    <location>
        <begin position="673"/>
        <end position="686"/>
    </location>
</feature>
<evidence type="ECO:0000259" key="3">
    <source>
        <dbReference type="Pfam" id="PF13229"/>
    </source>
</evidence>
<dbReference type="PANTHER" id="PTHR22990">
    <property type="entry name" value="F-BOX ONLY PROTEIN"/>
    <property type="match status" value="1"/>
</dbReference>
<dbReference type="InterPro" id="IPR011050">
    <property type="entry name" value="Pectin_lyase_fold/virulence"/>
</dbReference>